<sequence>MKASRFMKQNETKQILVTLTSISSPPTAPPSPTVLMSFPFQSVVVETIESGVKLCLRGIGLDLCTPLKYQGGSDNWKVRCECGTQDTRG</sequence>
<evidence type="ECO:0000313" key="1">
    <source>
        <dbReference type="EMBL" id="MCH91785.1"/>
    </source>
</evidence>
<keyword evidence="2" id="KW-1185">Reference proteome</keyword>
<name>A0A392MXT0_9FABA</name>
<comment type="caution">
    <text evidence="1">The sequence shown here is derived from an EMBL/GenBank/DDBJ whole genome shotgun (WGS) entry which is preliminary data.</text>
</comment>
<proteinExistence type="predicted"/>
<dbReference type="EMBL" id="LXQA010021163">
    <property type="protein sequence ID" value="MCH91785.1"/>
    <property type="molecule type" value="Genomic_DNA"/>
</dbReference>
<accession>A0A392MXT0</accession>
<evidence type="ECO:0000313" key="2">
    <source>
        <dbReference type="Proteomes" id="UP000265520"/>
    </source>
</evidence>
<dbReference type="AlphaFoldDB" id="A0A392MXT0"/>
<gene>
    <name evidence="1" type="ORF">A2U01_0012715</name>
</gene>
<organism evidence="1 2">
    <name type="scientific">Trifolium medium</name>
    <dbReference type="NCBI Taxonomy" id="97028"/>
    <lineage>
        <taxon>Eukaryota</taxon>
        <taxon>Viridiplantae</taxon>
        <taxon>Streptophyta</taxon>
        <taxon>Embryophyta</taxon>
        <taxon>Tracheophyta</taxon>
        <taxon>Spermatophyta</taxon>
        <taxon>Magnoliopsida</taxon>
        <taxon>eudicotyledons</taxon>
        <taxon>Gunneridae</taxon>
        <taxon>Pentapetalae</taxon>
        <taxon>rosids</taxon>
        <taxon>fabids</taxon>
        <taxon>Fabales</taxon>
        <taxon>Fabaceae</taxon>
        <taxon>Papilionoideae</taxon>
        <taxon>50 kb inversion clade</taxon>
        <taxon>NPAAA clade</taxon>
        <taxon>Hologalegina</taxon>
        <taxon>IRL clade</taxon>
        <taxon>Trifolieae</taxon>
        <taxon>Trifolium</taxon>
    </lineage>
</organism>
<reference evidence="1 2" key="1">
    <citation type="journal article" date="2018" name="Front. Plant Sci.">
        <title>Red Clover (Trifolium pratense) and Zigzag Clover (T. medium) - A Picture of Genomic Similarities and Differences.</title>
        <authorList>
            <person name="Dluhosova J."/>
            <person name="Istvanek J."/>
            <person name="Nedelnik J."/>
            <person name="Repkova J."/>
        </authorList>
    </citation>
    <scope>NUCLEOTIDE SEQUENCE [LARGE SCALE GENOMIC DNA]</scope>
    <source>
        <strain evidence="2">cv. 10/8</strain>
        <tissue evidence="1">Leaf</tissue>
    </source>
</reference>
<protein>
    <submittedName>
        <fullName evidence="1">PHD finger protein MALE MEIOCYTE DEATH 1-like</fullName>
    </submittedName>
</protein>
<dbReference type="Proteomes" id="UP000265520">
    <property type="component" value="Unassembled WGS sequence"/>
</dbReference>